<sequence length="329" mass="35882">MNSAVSPACLDIQVGSSPSGIVQTLSKSARSASTLRGVTTNDARAWQTFGSRNAGEPADLSWHDGFPEWLEYPLRDWLGDRLIRDEIRQQVVARLRFTPREKYWYSDTRGVPTAALLDWIDATLHVIAHDKHSHYIYSVPSWIRGIDAVLRDGRSIWKVGKNGDALVARHDLTVTTATHHAYQAAEAAGRTAAATHLKAAWDAAHRFHPDPSTAYREAILAVEAAAIPVVVPNQAGATLGHVLGQLDRQGNLYRVAITDKSGISVPVTPVVSMIRMLWEGHTDRHEGVTPAVPITAEAARMASMLAVTLVQWFVSGSVSRRAPGRAQTA</sequence>
<proteinExistence type="predicted"/>
<evidence type="ECO:0000313" key="1">
    <source>
        <dbReference type="EMBL" id="CCF61669.1"/>
    </source>
</evidence>
<dbReference type="KEGG" id="ncy:NOCYR_0858"/>
<dbReference type="EMBL" id="FO082843">
    <property type="protein sequence ID" value="CCF61669.1"/>
    <property type="molecule type" value="Genomic_DNA"/>
</dbReference>
<keyword evidence="2" id="KW-1185">Reference proteome</keyword>
<organism evidence="1 2">
    <name type="scientific">Nocardia cyriacigeorgica (strain GUH-2)</name>
    <dbReference type="NCBI Taxonomy" id="1127134"/>
    <lineage>
        <taxon>Bacteria</taxon>
        <taxon>Bacillati</taxon>
        <taxon>Actinomycetota</taxon>
        <taxon>Actinomycetes</taxon>
        <taxon>Mycobacteriales</taxon>
        <taxon>Nocardiaceae</taxon>
        <taxon>Nocardia</taxon>
    </lineage>
</organism>
<name>H6R0P5_NOCCG</name>
<accession>H6R0P5</accession>
<dbReference type="eggNOG" id="ENOG503339G">
    <property type="taxonomic scope" value="Bacteria"/>
</dbReference>
<protein>
    <submittedName>
        <fullName evidence="1">Uncharacterized protein</fullName>
    </submittedName>
</protein>
<dbReference type="STRING" id="1127134.NOCYR_0858"/>
<dbReference type="HOGENOM" id="CLU_936612_0_0_11"/>
<gene>
    <name evidence="1" type="ordered locus">NOCYR_0858</name>
</gene>
<dbReference type="AlphaFoldDB" id="H6R0P5"/>
<reference evidence="1 2" key="1">
    <citation type="journal article" date="2012" name="J. Bacteriol.">
        <title>Genome sequence of the human- and animal-pathogenic strain Nocardia cyriacigeorgica GUH-2.</title>
        <authorList>
            <person name="Zoropogui A."/>
            <person name="Pujic P."/>
            <person name="Normand P."/>
            <person name="Barbe V."/>
            <person name="Beaman B."/>
            <person name="Beaman L."/>
            <person name="Boiron P."/>
            <person name="Colinon C."/>
            <person name="Deredjian A."/>
            <person name="Graindorge A."/>
            <person name="Mangenot S."/>
            <person name="Nazaret S."/>
            <person name="Neto M."/>
            <person name="Petit S."/>
            <person name="Roche D."/>
            <person name="Vallenet D."/>
            <person name="Rodriguez-Nava V."/>
            <person name="Richard Y."/>
            <person name="Cournoyer B."/>
            <person name="Blaha D."/>
        </authorList>
    </citation>
    <scope>NUCLEOTIDE SEQUENCE [LARGE SCALE GENOMIC DNA]</scope>
    <source>
        <strain evidence="1 2">GUH-2</strain>
    </source>
</reference>
<evidence type="ECO:0000313" key="2">
    <source>
        <dbReference type="Proteomes" id="UP000008190"/>
    </source>
</evidence>
<dbReference type="Proteomes" id="UP000008190">
    <property type="component" value="Chromosome"/>
</dbReference>